<dbReference type="AlphaFoldDB" id="A0A5P2XG01"/>
<proteinExistence type="inferred from homology"/>
<dbReference type="EMBL" id="CP023690">
    <property type="protein sequence ID" value="QEV63843.1"/>
    <property type="molecule type" value="Genomic_DNA"/>
</dbReference>
<comment type="similarity">
    <text evidence="2 7">Belongs to the group II decarboxylase family.</text>
</comment>
<evidence type="ECO:0000256" key="2">
    <source>
        <dbReference type="ARBA" id="ARBA00009533"/>
    </source>
</evidence>
<evidence type="ECO:0000313" key="9">
    <source>
        <dbReference type="EMBL" id="MBB5102023.1"/>
    </source>
</evidence>
<evidence type="ECO:0000313" key="11">
    <source>
        <dbReference type="Proteomes" id="UP000326505"/>
    </source>
</evidence>
<evidence type="ECO:0000313" key="12">
    <source>
        <dbReference type="Proteomes" id="UP000549009"/>
    </source>
</evidence>
<dbReference type="EC" id="4.1.1.86" evidence="9"/>
<evidence type="ECO:0000256" key="1">
    <source>
        <dbReference type="ARBA" id="ARBA00001933"/>
    </source>
</evidence>
<evidence type="ECO:0000256" key="6">
    <source>
        <dbReference type="PIRSR" id="PIRSR602129-50"/>
    </source>
</evidence>
<dbReference type="Gene3D" id="3.90.1150.170">
    <property type="match status" value="1"/>
</dbReference>
<dbReference type="InterPro" id="IPR015424">
    <property type="entry name" value="PyrdxlP-dep_Trfase"/>
</dbReference>
<reference evidence="9 12" key="2">
    <citation type="submission" date="2020-08" db="EMBL/GenBank/DDBJ databases">
        <title>Genomic Encyclopedia of Type Strains, Phase III (KMG-III): the genomes of soil and plant-associated and newly described type strains.</title>
        <authorList>
            <person name="Whitman W."/>
        </authorList>
    </citation>
    <scope>NUCLEOTIDE SEQUENCE [LARGE SCALE GENOMIC DNA]</scope>
    <source>
        <strain evidence="9 12">CECT 3146</strain>
    </source>
</reference>
<dbReference type="GO" id="GO:0033983">
    <property type="term" value="F:diaminobutyrate decarboxylase activity"/>
    <property type="evidence" value="ECO:0007669"/>
    <property type="project" value="UniProtKB-EC"/>
</dbReference>
<keyword evidence="3" id="KW-0210">Decarboxylase</keyword>
<evidence type="ECO:0000256" key="8">
    <source>
        <dbReference type="SAM" id="MobiDB-lite"/>
    </source>
</evidence>
<evidence type="ECO:0000313" key="10">
    <source>
        <dbReference type="EMBL" id="QEV63843.1"/>
    </source>
</evidence>
<dbReference type="PANTHER" id="PTHR45677:SF8">
    <property type="entry name" value="CYSTEINE SULFINIC ACID DECARBOXYLASE"/>
    <property type="match status" value="1"/>
</dbReference>
<dbReference type="Proteomes" id="UP000326505">
    <property type="component" value="Chromosome"/>
</dbReference>
<dbReference type="Pfam" id="PF00282">
    <property type="entry name" value="Pyridoxal_deC"/>
    <property type="match status" value="1"/>
</dbReference>
<dbReference type="GO" id="GO:0030170">
    <property type="term" value="F:pyridoxal phosphate binding"/>
    <property type="evidence" value="ECO:0007669"/>
    <property type="project" value="InterPro"/>
</dbReference>
<keyword evidence="5 7" id="KW-0456">Lyase</keyword>
<evidence type="ECO:0000256" key="3">
    <source>
        <dbReference type="ARBA" id="ARBA00022793"/>
    </source>
</evidence>
<dbReference type="Proteomes" id="UP000549009">
    <property type="component" value="Unassembled WGS sequence"/>
</dbReference>
<organism evidence="10 11">
    <name type="scientific">Streptomyces spectabilis</name>
    <dbReference type="NCBI Taxonomy" id="68270"/>
    <lineage>
        <taxon>Bacteria</taxon>
        <taxon>Bacillati</taxon>
        <taxon>Actinomycetota</taxon>
        <taxon>Actinomycetes</taxon>
        <taxon>Kitasatosporales</taxon>
        <taxon>Streptomycetaceae</taxon>
        <taxon>Streptomyces</taxon>
    </lineage>
</organism>
<evidence type="ECO:0000256" key="4">
    <source>
        <dbReference type="ARBA" id="ARBA00022898"/>
    </source>
</evidence>
<dbReference type="GO" id="GO:0004058">
    <property type="term" value="F:aromatic-L-amino-acid decarboxylase activity"/>
    <property type="evidence" value="ECO:0007669"/>
    <property type="project" value="UniProtKB-ARBA"/>
</dbReference>
<dbReference type="PANTHER" id="PTHR45677">
    <property type="entry name" value="GLUTAMATE DECARBOXYLASE-RELATED"/>
    <property type="match status" value="1"/>
</dbReference>
<accession>A0A5P2XG01</accession>
<reference evidence="10 11" key="1">
    <citation type="submission" date="2017-09" db="EMBL/GenBank/DDBJ databases">
        <authorList>
            <person name="Lee N."/>
            <person name="Cho B.-K."/>
        </authorList>
    </citation>
    <scope>NUCLEOTIDE SEQUENCE [LARGE SCALE GENOMIC DNA]</scope>
    <source>
        <strain evidence="10 11">ATCC 27465</strain>
    </source>
</reference>
<feature type="compositionally biased region" description="Basic and acidic residues" evidence="8">
    <location>
        <begin position="11"/>
        <end position="21"/>
    </location>
</feature>
<dbReference type="EMBL" id="JACHJD010000002">
    <property type="protein sequence ID" value="MBB5102023.1"/>
    <property type="molecule type" value="Genomic_DNA"/>
</dbReference>
<evidence type="ECO:0000256" key="7">
    <source>
        <dbReference type="RuleBase" id="RU000382"/>
    </source>
</evidence>
<comment type="cofactor">
    <cofactor evidence="1 6 7">
        <name>pyridoxal 5'-phosphate</name>
        <dbReference type="ChEBI" id="CHEBI:597326"/>
    </cofactor>
</comment>
<protein>
    <submittedName>
        <fullName evidence="9">L-2,4-diaminobutyrate decarboxylase</fullName>
        <ecNumber evidence="9">4.1.1.86</ecNumber>
    </submittedName>
    <submittedName>
        <fullName evidence="10">Pyridoxal-dependent decarboxylase</fullName>
    </submittedName>
</protein>
<dbReference type="GO" id="GO:0019752">
    <property type="term" value="P:carboxylic acid metabolic process"/>
    <property type="evidence" value="ECO:0007669"/>
    <property type="project" value="InterPro"/>
</dbReference>
<feature type="modified residue" description="N6-(pyridoxal phosphate)lysine" evidence="6">
    <location>
        <position position="318"/>
    </location>
</feature>
<dbReference type="InterPro" id="IPR002129">
    <property type="entry name" value="PyrdxlP-dep_de-COase"/>
</dbReference>
<dbReference type="GO" id="GO:0005737">
    <property type="term" value="C:cytoplasm"/>
    <property type="evidence" value="ECO:0007669"/>
    <property type="project" value="TreeGrafter"/>
</dbReference>
<evidence type="ECO:0000256" key="5">
    <source>
        <dbReference type="ARBA" id="ARBA00023239"/>
    </source>
</evidence>
<keyword evidence="4 6" id="KW-0663">Pyridoxal phosphate</keyword>
<name>A0A5P2XG01_STRST</name>
<dbReference type="KEGG" id="sspb:CP982_38360"/>
<keyword evidence="12" id="KW-1185">Reference proteome</keyword>
<gene>
    <name evidence="10" type="ORF">CP982_38360</name>
    <name evidence="9" type="ORF">FHS40_001076</name>
</gene>
<dbReference type="Gene3D" id="3.40.640.10">
    <property type="entry name" value="Type I PLP-dependent aspartate aminotransferase-like (Major domain)"/>
    <property type="match status" value="1"/>
</dbReference>
<dbReference type="OrthoDB" id="3335676at2"/>
<sequence length="510" mass="56176">MPPVPPVPQADRTRPFSAESRDETAALLTKALQLGLDFKLQPEVFRERVPSAEARDRLVTELPERPASVDEALAEFTDTMLPLCKNEASPQFLGFGDTGDDVGALTGGVLALLTQQNLINQSFDSPSATFVETTALRWLRELIGFTNPPVGELSTVFDVGGVITHGGTMSNSLAMMLAREHKVPGTMEHGVRDPGQYSIVVPRDIGHYSVKSALKWIGLGYQVIEVDTDGFRYDLKALERTLREHAGRVMSVVAYAGDSRTQTVDDLRGVRDVVRAADEDIWLHADACWGLLCSFSDALRGRIAGIEDYDSVTVDPHKVMGVPHSLGAILVRDPAALRAISSHSGLIMGDDFDFGQVTPFVGTKAWLSLKLWMMMRTHGRSGLARLAEDRVGTARRFADLVDARSRLIRLHPVDMMAVTFMYVPADVDVTAPDIERINEANLRIHERMLADGIWHLHHFGLPDDAGVLKYGATLYPMRFMAANPRIEEHHMTGVLDYVLALGAQFDEGQL</sequence>
<dbReference type="SUPFAM" id="SSF53383">
    <property type="entry name" value="PLP-dependent transferases"/>
    <property type="match status" value="1"/>
</dbReference>
<dbReference type="RefSeq" id="WP_150514702.1">
    <property type="nucleotide sequence ID" value="NZ_BMSQ01000012.1"/>
</dbReference>
<feature type="region of interest" description="Disordered" evidence="8">
    <location>
        <begin position="1"/>
        <end position="21"/>
    </location>
</feature>
<dbReference type="InterPro" id="IPR015421">
    <property type="entry name" value="PyrdxlP-dep_Trfase_major"/>
</dbReference>